<evidence type="ECO:0000256" key="1">
    <source>
        <dbReference type="SAM" id="MobiDB-lite"/>
    </source>
</evidence>
<name>A0A0G4PTA8_PENC3</name>
<evidence type="ECO:0000313" key="3">
    <source>
        <dbReference type="Proteomes" id="UP000053732"/>
    </source>
</evidence>
<accession>A0A0G4PTA8</accession>
<gene>
    <name evidence="2" type="ORF">PCAMFM013_S039g000064</name>
</gene>
<evidence type="ECO:0000313" key="2">
    <source>
        <dbReference type="EMBL" id="CRL29755.1"/>
    </source>
</evidence>
<protein>
    <submittedName>
        <fullName evidence="2">Str. FM013</fullName>
    </submittedName>
</protein>
<dbReference type="Proteomes" id="UP000053732">
    <property type="component" value="Unassembled WGS sequence"/>
</dbReference>
<organism evidence="2 3">
    <name type="scientific">Penicillium camemberti (strain FM 013)</name>
    <dbReference type="NCBI Taxonomy" id="1429867"/>
    <lineage>
        <taxon>Eukaryota</taxon>
        <taxon>Fungi</taxon>
        <taxon>Dikarya</taxon>
        <taxon>Ascomycota</taxon>
        <taxon>Pezizomycotina</taxon>
        <taxon>Eurotiomycetes</taxon>
        <taxon>Eurotiomycetidae</taxon>
        <taxon>Eurotiales</taxon>
        <taxon>Aspergillaceae</taxon>
        <taxon>Penicillium</taxon>
    </lineage>
</organism>
<feature type="region of interest" description="Disordered" evidence="1">
    <location>
        <begin position="226"/>
        <end position="250"/>
    </location>
</feature>
<keyword evidence="3" id="KW-1185">Reference proteome</keyword>
<sequence length="499" mass="55942">MQQTGQTAVEPAKLVKKYGPSLHGNPYGERKIGLSQELLDSDELSPVTVVSPARMIDQFLIKARRANVSPPSPSYLCYGLPNFQLLLNNGDTQRGLSMVRLKGVLELGIRVTLITTACHSSGWVTSPDFDHTTMATADETTTKYGTSNACESEEPDESQTQTYNAFCHSIWEVCEHRVTRLWSEQEFGFSAQGDGWDLSWTGQTGDPLADFKRRWEQLASNPYTGPADIRDLRNTHRDNPTFREADPASTGGVEEIVHQMTDNIVHGRIKAMGRIFHQTCPGDWDRERMVGFGGTLRAYYERDEFKERAPIFAATIHFRWEMALLADYVISNLPGKPLSQRLIPPGISDLRGLRVPLVIVEAKTRAELGKGQAQALAYMGLVHSSRKERGKGNIKVYGMATDSYYTFNFYQISRDGKASEKNVYYHYRCYSDISKWSSYTLHWGQDQAQNVKVFGLLLAIMVDASQKSPIASVQSSVNKTKHRFTSSAGHDDSPMDIES</sequence>
<proteinExistence type="predicted"/>
<dbReference type="EMBL" id="HG793172">
    <property type="protein sequence ID" value="CRL29755.1"/>
    <property type="molecule type" value="Genomic_DNA"/>
</dbReference>
<dbReference type="AlphaFoldDB" id="A0A0G4PTA8"/>
<feature type="compositionally biased region" description="Basic and acidic residues" evidence="1">
    <location>
        <begin position="228"/>
        <end position="246"/>
    </location>
</feature>
<dbReference type="STRING" id="1429867.A0A0G4PTA8"/>
<reference evidence="2 3" key="1">
    <citation type="journal article" date="2014" name="Nat. Commun.">
        <title>Multiple recent horizontal transfers of a large genomic region in cheese making fungi.</title>
        <authorList>
            <person name="Cheeseman K."/>
            <person name="Ropars J."/>
            <person name="Renault P."/>
            <person name="Dupont J."/>
            <person name="Gouzy J."/>
            <person name="Branca A."/>
            <person name="Abraham A.L."/>
            <person name="Ceppi M."/>
            <person name="Conseiller E."/>
            <person name="Debuchy R."/>
            <person name="Malagnac F."/>
            <person name="Goarin A."/>
            <person name="Silar P."/>
            <person name="Lacoste S."/>
            <person name="Sallet E."/>
            <person name="Bensimon A."/>
            <person name="Giraud T."/>
            <person name="Brygoo Y."/>
        </authorList>
    </citation>
    <scope>NUCLEOTIDE SEQUENCE [LARGE SCALE GENOMIC DNA]</scope>
    <source>
        <strain evidence="3">FM 013</strain>
    </source>
</reference>